<dbReference type="Pfam" id="PF03938">
    <property type="entry name" value="OmpH"/>
    <property type="match status" value="1"/>
</dbReference>
<feature type="coiled-coil region" evidence="3">
    <location>
        <begin position="40"/>
        <end position="75"/>
    </location>
</feature>
<feature type="signal peptide" evidence="4">
    <location>
        <begin position="1"/>
        <end position="21"/>
    </location>
</feature>
<feature type="chain" id="PRO_5045405473" evidence="4">
    <location>
        <begin position="22"/>
        <end position="168"/>
    </location>
</feature>
<evidence type="ECO:0000256" key="4">
    <source>
        <dbReference type="SAM" id="SignalP"/>
    </source>
</evidence>
<proteinExistence type="inferred from homology"/>
<evidence type="ECO:0000313" key="5">
    <source>
        <dbReference type="EMBL" id="MCL9768989.1"/>
    </source>
</evidence>
<comment type="similarity">
    <text evidence="1">Belongs to the Skp family.</text>
</comment>
<reference evidence="5 6" key="1">
    <citation type="submission" date="2022-05" db="EMBL/GenBank/DDBJ databases">
        <title>Flavobacterium sp., isolated from activated sludge.</title>
        <authorList>
            <person name="Ran Q."/>
        </authorList>
    </citation>
    <scope>NUCLEOTIDE SEQUENCE [LARGE SCALE GENOMIC DNA]</scope>
    <source>
        <strain evidence="5 6">HXWNR69</strain>
    </source>
</reference>
<keyword evidence="6" id="KW-1185">Reference proteome</keyword>
<dbReference type="EMBL" id="JAMLJN010000001">
    <property type="protein sequence ID" value="MCL9768989.1"/>
    <property type="molecule type" value="Genomic_DNA"/>
</dbReference>
<dbReference type="InterPro" id="IPR024930">
    <property type="entry name" value="Skp_dom_sf"/>
</dbReference>
<evidence type="ECO:0000256" key="1">
    <source>
        <dbReference type="ARBA" id="ARBA00009091"/>
    </source>
</evidence>
<evidence type="ECO:0000256" key="2">
    <source>
        <dbReference type="ARBA" id="ARBA00022729"/>
    </source>
</evidence>
<accession>A0ABT0TDE2</accession>
<protein>
    <submittedName>
        <fullName evidence="5">OmpH family outer membrane protein</fullName>
    </submittedName>
</protein>
<dbReference type="SMART" id="SM00935">
    <property type="entry name" value="OmpH"/>
    <property type="match status" value="1"/>
</dbReference>
<name>A0ABT0TDE2_9FLAO</name>
<keyword evidence="2 4" id="KW-0732">Signal</keyword>
<dbReference type="Proteomes" id="UP001203342">
    <property type="component" value="Unassembled WGS sequence"/>
</dbReference>
<dbReference type="SUPFAM" id="SSF111384">
    <property type="entry name" value="OmpH-like"/>
    <property type="match status" value="1"/>
</dbReference>
<keyword evidence="3" id="KW-0175">Coiled coil</keyword>
<comment type="caution">
    <text evidence="5">The sequence shown here is derived from an EMBL/GenBank/DDBJ whole genome shotgun (WGS) entry which is preliminary data.</text>
</comment>
<dbReference type="RefSeq" id="WP_250579543.1">
    <property type="nucleotide sequence ID" value="NZ_JAMLJN010000001.1"/>
</dbReference>
<organism evidence="5 6">
    <name type="scientific">Flavobacterium fragile</name>
    <dbReference type="NCBI Taxonomy" id="2949085"/>
    <lineage>
        <taxon>Bacteria</taxon>
        <taxon>Pseudomonadati</taxon>
        <taxon>Bacteroidota</taxon>
        <taxon>Flavobacteriia</taxon>
        <taxon>Flavobacteriales</taxon>
        <taxon>Flavobacteriaceae</taxon>
        <taxon>Flavobacterium</taxon>
    </lineage>
</organism>
<dbReference type="PANTHER" id="PTHR35089">
    <property type="entry name" value="CHAPERONE PROTEIN SKP"/>
    <property type="match status" value="1"/>
</dbReference>
<dbReference type="Gene3D" id="3.30.910.20">
    <property type="entry name" value="Skp domain"/>
    <property type="match status" value="1"/>
</dbReference>
<gene>
    <name evidence="5" type="ORF">NAT47_01010</name>
</gene>
<evidence type="ECO:0000256" key="3">
    <source>
        <dbReference type="SAM" id="Coils"/>
    </source>
</evidence>
<sequence length="168" mass="18738">MKQLKTLAIAIVLFIGTQVSAQSKVAHIDVQALMTAMPEMKAAQDQMKKIQETYDKDYKNMVTEYQTKLQKYEQESATAGDALNETRTKEMQDMGNRIQQFQQTAQKELGQKEMDLIKPIMEKAQKAIQKVAKAKGVNYVLDATTGSGVLFAEGGIDLLADVKKELGF</sequence>
<evidence type="ECO:0000313" key="6">
    <source>
        <dbReference type="Proteomes" id="UP001203342"/>
    </source>
</evidence>
<dbReference type="InterPro" id="IPR005632">
    <property type="entry name" value="Chaperone_Skp"/>
</dbReference>
<dbReference type="PANTHER" id="PTHR35089:SF1">
    <property type="entry name" value="CHAPERONE PROTEIN SKP"/>
    <property type="match status" value="1"/>
</dbReference>